<dbReference type="InterPro" id="IPR006316">
    <property type="entry name" value="Trp_synth_b-like"/>
</dbReference>
<dbReference type="EMBL" id="CADCVF010000059">
    <property type="protein sequence ID" value="CAA9462807.1"/>
    <property type="molecule type" value="Genomic_DNA"/>
</dbReference>
<dbReference type="CDD" id="cd06446">
    <property type="entry name" value="Trp-synth_B"/>
    <property type="match status" value="1"/>
</dbReference>
<dbReference type="GO" id="GO:0052684">
    <property type="term" value="F:L-serine hydro-lyase (adding indole, L-tryptophan-forming) activity"/>
    <property type="evidence" value="ECO:0007669"/>
    <property type="project" value="TreeGrafter"/>
</dbReference>
<comment type="pathway">
    <text evidence="3 12">Amino-acid biosynthesis; L-tryptophan biosynthesis; L-tryptophan from chorismate: step 5/5.</text>
</comment>
<dbReference type="InterPro" id="IPR006654">
    <property type="entry name" value="Trp_synth_beta"/>
</dbReference>
<reference evidence="14" key="1">
    <citation type="submission" date="2020-02" db="EMBL/GenBank/DDBJ databases">
        <authorList>
            <person name="Meier V. D."/>
        </authorList>
    </citation>
    <scope>NUCLEOTIDE SEQUENCE</scope>
    <source>
        <strain evidence="14">AVDCRST_MAG58</strain>
    </source>
</reference>
<dbReference type="GO" id="GO:0030170">
    <property type="term" value="F:pyridoxal phosphate binding"/>
    <property type="evidence" value="ECO:0007669"/>
    <property type="project" value="InterPro"/>
</dbReference>
<dbReference type="NCBIfam" id="NF009057">
    <property type="entry name" value="PRK12391.1"/>
    <property type="match status" value="1"/>
</dbReference>
<dbReference type="NCBIfam" id="TIGR01415">
    <property type="entry name" value="trpB_rel"/>
    <property type="match status" value="1"/>
</dbReference>
<dbReference type="PIRSF" id="PIRSF500824">
    <property type="entry name" value="TrpB_prok"/>
    <property type="match status" value="1"/>
</dbReference>
<dbReference type="InterPro" id="IPR023026">
    <property type="entry name" value="Trp_synth_beta/beta-like"/>
</dbReference>
<comment type="subunit">
    <text evidence="5 12">Tetramer of two alpha and two beta chains.</text>
</comment>
<evidence type="ECO:0000256" key="1">
    <source>
        <dbReference type="ARBA" id="ARBA00001933"/>
    </source>
</evidence>
<proteinExistence type="inferred from homology"/>
<dbReference type="GO" id="GO:0004834">
    <property type="term" value="F:tryptophan synthase activity"/>
    <property type="evidence" value="ECO:0007669"/>
    <property type="project" value="UniProtKB-UniRule"/>
</dbReference>
<evidence type="ECO:0000256" key="4">
    <source>
        <dbReference type="ARBA" id="ARBA00009982"/>
    </source>
</evidence>
<protein>
    <recommendedName>
        <fullName evidence="12">Tryptophan synthase beta chain</fullName>
        <ecNumber evidence="12">4.2.1.20</ecNumber>
    </recommendedName>
</protein>
<dbReference type="Pfam" id="PF00291">
    <property type="entry name" value="PALP"/>
    <property type="match status" value="1"/>
</dbReference>
<comment type="cofactor">
    <cofactor evidence="1 12">
        <name>pyridoxal 5'-phosphate</name>
        <dbReference type="ChEBI" id="CHEBI:597326"/>
    </cofactor>
</comment>
<evidence type="ECO:0000256" key="5">
    <source>
        <dbReference type="ARBA" id="ARBA00011270"/>
    </source>
</evidence>
<evidence type="ECO:0000256" key="3">
    <source>
        <dbReference type="ARBA" id="ARBA00004733"/>
    </source>
</evidence>
<dbReference type="AlphaFoldDB" id="A0A6J4R339"/>
<evidence type="ECO:0000256" key="12">
    <source>
        <dbReference type="HAMAP-Rule" id="MF_00133"/>
    </source>
</evidence>
<dbReference type="InterPro" id="IPR006653">
    <property type="entry name" value="Trp_synth_b_CS"/>
</dbReference>
<keyword evidence="7 12" id="KW-0822">Tryptophan biosynthesis</keyword>
<dbReference type="EC" id="4.2.1.20" evidence="12"/>
<keyword evidence="8 12" id="KW-0663">Pyridoxal phosphate</keyword>
<evidence type="ECO:0000256" key="11">
    <source>
        <dbReference type="ARBA" id="ARBA00049047"/>
    </source>
</evidence>
<dbReference type="PIRSF" id="PIRSF001413">
    <property type="entry name" value="Trp_syn_beta"/>
    <property type="match status" value="1"/>
</dbReference>
<keyword evidence="9 12" id="KW-0057">Aromatic amino acid biosynthesis</keyword>
<organism evidence="14">
    <name type="scientific">uncultured Rubrobacteraceae bacterium</name>
    <dbReference type="NCBI Taxonomy" id="349277"/>
    <lineage>
        <taxon>Bacteria</taxon>
        <taxon>Bacillati</taxon>
        <taxon>Actinomycetota</taxon>
        <taxon>Rubrobacteria</taxon>
        <taxon>Rubrobacterales</taxon>
        <taxon>Rubrobacteraceae</taxon>
        <taxon>environmental samples</taxon>
    </lineage>
</organism>
<dbReference type="GO" id="GO:0005737">
    <property type="term" value="C:cytoplasm"/>
    <property type="evidence" value="ECO:0007669"/>
    <property type="project" value="TreeGrafter"/>
</dbReference>
<name>A0A6J4R339_9ACTN</name>
<evidence type="ECO:0000313" key="14">
    <source>
        <dbReference type="EMBL" id="CAA9462807.1"/>
    </source>
</evidence>
<keyword evidence="6 12" id="KW-0028">Amino-acid biosynthesis</keyword>
<evidence type="ECO:0000256" key="8">
    <source>
        <dbReference type="ARBA" id="ARBA00022898"/>
    </source>
</evidence>
<dbReference type="PANTHER" id="PTHR48077:SF6">
    <property type="entry name" value="TRYPTOPHAN SYNTHASE"/>
    <property type="match status" value="1"/>
</dbReference>
<dbReference type="PANTHER" id="PTHR48077">
    <property type="entry name" value="TRYPTOPHAN SYNTHASE-RELATED"/>
    <property type="match status" value="1"/>
</dbReference>
<accession>A0A6J4R339</accession>
<evidence type="ECO:0000256" key="2">
    <source>
        <dbReference type="ARBA" id="ARBA00002786"/>
    </source>
</evidence>
<dbReference type="UniPathway" id="UPA00035">
    <property type="reaction ID" value="UER00044"/>
</dbReference>
<dbReference type="Gene3D" id="3.40.50.1100">
    <property type="match status" value="2"/>
</dbReference>
<evidence type="ECO:0000256" key="10">
    <source>
        <dbReference type="ARBA" id="ARBA00023239"/>
    </source>
</evidence>
<dbReference type="PROSITE" id="PS00168">
    <property type="entry name" value="TRP_SYNTHASE_BETA"/>
    <property type="match status" value="1"/>
</dbReference>
<dbReference type="InterPro" id="IPR001926">
    <property type="entry name" value="TrpB-like_PALP"/>
</dbReference>
<comment type="similarity">
    <text evidence="4 12">Belongs to the TrpB family.</text>
</comment>
<sequence>MEYTKFLLEEKAIPESWYNLVPDLPFQLEPPLNPATMEPVGPEAFAPIFPQAVIEQEVTQDSYVPIPEEVREIYALWRPTPLLRARRLEKQLDTPAHIYYKYEGVSPSGSHKPNTAVPQAYYNREEGVRRLTTETGAGQWGSSLAFACGVMDLDCTVYMVRVSYDQKPYRRIMMETYGAEVHSSPTDLTQAGRNILEEHPDSPGSLGIAISEAIEDAVGHEDAKYSLGSVLNHVLLHQTVIGQEALQQMELAGEYPDVVVGCAGGGSNFGGVAFPFIRENLKNGKNTRIVAVEPASCPTLTKGRYTYDFGDTAGTTPMMKMYTLGHSFVPSGIHAGGLRYHGESPIVSALAHEGLIEARAYAQNPTFEAGVTFARTEGIVPAPEVTHAIKATIDLALEAKEAGEQKTILFNLCGHGHFDFSAYQQYLAGELVNLEHSEEEIEAAVAGIPG</sequence>
<evidence type="ECO:0000259" key="13">
    <source>
        <dbReference type="Pfam" id="PF00291"/>
    </source>
</evidence>
<evidence type="ECO:0000256" key="9">
    <source>
        <dbReference type="ARBA" id="ARBA00023141"/>
    </source>
</evidence>
<dbReference type="SUPFAM" id="SSF53686">
    <property type="entry name" value="Tryptophan synthase beta subunit-like PLP-dependent enzymes"/>
    <property type="match status" value="1"/>
</dbReference>
<dbReference type="InterPro" id="IPR036052">
    <property type="entry name" value="TrpB-like_PALP_sf"/>
</dbReference>
<evidence type="ECO:0000256" key="7">
    <source>
        <dbReference type="ARBA" id="ARBA00022822"/>
    </source>
</evidence>
<comment type="catalytic activity">
    <reaction evidence="11 12">
        <text>(1S,2R)-1-C-(indol-3-yl)glycerol 3-phosphate + L-serine = D-glyceraldehyde 3-phosphate + L-tryptophan + H2O</text>
        <dbReference type="Rhea" id="RHEA:10532"/>
        <dbReference type="ChEBI" id="CHEBI:15377"/>
        <dbReference type="ChEBI" id="CHEBI:33384"/>
        <dbReference type="ChEBI" id="CHEBI:57912"/>
        <dbReference type="ChEBI" id="CHEBI:58866"/>
        <dbReference type="ChEBI" id="CHEBI:59776"/>
        <dbReference type="EC" id="4.2.1.20"/>
    </reaction>
</comment>
<comment type="function">
    <text evidence="2 12">The beta subunit is responsible for the synthesis of L-tryptophan from indole and L-serine.</text>
</comment>
<feature type="domain" description="Tryptophan synthase beta chain-like PALP" evidence="13">
    <location>
        <begin position="77"/>
        <end position="414"/>
    </location>
</feature>
<evidence type="ECO:0000256" key="6">
    <source>
        <dbReference type="ARBA" id="ARBA00022605"/>
    </source>
</evidence>
<gene>
    <name evidence="12" type="primary">trpB</name>
    <name evidence="14" type="ORF">AVDCRST_MAG58-2947</name>
</gene>
<dbReference type="HAMAP" id="MF_00133">
    <property type="entry name" value="Trp_synth_beta"/>
    <property type="match status" value="1"/>
</dbReference>
<keyword evidence="10 12" id="KW-0456">Lyase</keyword>
<feature type="modified residue" description="N6-(pyridoxal phosphate)lysine" evidence="12">
    <location>
        <position position="112"/>
    </location>
</feature>